<evidence type="ECO:0000313" key="1">
    <source>
        <dbReference type="EMBL" id="KIL77960.1"/>
    </source>
</evidence>
<organism evidence="1 2">
    <name type="scientific">Bacillus badius</name>
    <dbReference type="NCBI Taxonomy" id="1455"/>
    <lineage>
        <taxon>Bacteria</taxon>
        <taxon>Bacillati</taxon>
        <taxon>Bacillota</taxon>
        <taxon>Bacilli</taxon>
        <taxon>Bacillales</taxon>
        <taxon>Bacillaceae</taxon>
        <taxon>Pseudobacillus</taxon>
    </lineage>
</organism>
<protein>
    <recommendedName>
        <fullName evidence="3">Mobile element protein</fullName>
    </recommendedName>
</protein>
<sequence>MRFENKGEFWPPLNKRRCEVEVQLLFLETLYLLGERYAKHAMRPVLHGAPFSETA</sequence>
<evidence type="ECO:0008006" key="3">
    <source>
        <dbReference type="Google" id="ProtNLM"/>
    </source>
</evidence>
<name>A0ABR5AT77_BACBA</name>
<comment type="caution">
    <text evidence="1">The sequence shown here is derived from an EMBL/GenBank/DDBJ whole genome shotgun (WGS) entry which is preliminary data.</text>
</comment>
<gene>
    <name evidence="1" type="ORF">SD77_0939</name>
</gene>
<dbReference type="Proteomes" id="UP000031982">
    <property type="component" value="Unassembled WGS sequence"/>
</dbReference>
<dbReference type="EMBL" id="JXLP01000011">
    <property type="protein sequence ID" value="KIL77960.1"/>
    <property type="molecule type" value="Genomic_DNA"/>
</dbReference>
<proteinExistence type="predicted"/>
<keyword evidence="2" id="KW-1185">Reference proteome</keyword>
<reference evidence="1 2" key="1">
    <citation type="submission" date="2015-01" db="EMBL/GenBank/DDBJ databases">
        <title>Genome Assembly of Bacillus badius MTCC 1458.</title>
        <authorList>
            <person name="Verma A."/>
            <person name="Khatri I."/>
            <person name="Mual P."/>
            <person name="Subramanian S."/>
            <person name="Krishnamurthi S."/>
        </authorList>
    </citation>
    <scope>NUCLEOTIDE SEQUENCE [LARGE SCALE GENOMIC DNA]</scope>
    <source>
        <strain evidence="1 2">MTCC 1458</strain>
    </source>
</reference>
<evidence type="ECO:0000313" key="2">
    <source>
        <dbReference type="Proteomes" id="UP000031982"/>
    </source>
</evidence>
<accession>A0ABR5AT77</accession>